<dbReference type="HOGENOM" id="CLU_239161_0_0_12"/>
<reference evidence="4 5" key="1">
    <citation type="submission" date="2012-06" db="EMBL/GenBank/DDBJ databases">
        <title>The complete chromosome of genome of Turneriella parva DSM 21527.</title>
        <authorList>
            <consortium name="US DOE Joint Genome Institute (JGI-PGF)"/>
            <person name="Lucas S."/>
            <person name="Han J."/>
            <person name="Lapidus A."/>
            <person name="Bruce D."/>
            <person name="Goodwin L."/>
            <person name="Pitluck S."/>
            <person name="Peters L."/>
            <person name="Kyrpides N."/>
            <person name="Mavromatis K."/>
            <person name="Ivanova N."/>
            <person name="Mikhailova N."/>
            <person name="Chertkov O."/>
            <person name="Detter J.C."/>
            <person name="Tapia R."/>
            <person name="Han C."/>
            <person name="Land M."/>
            <person name="Hauser L."/>
            <person name="Markowitz V."/>
            <person name="Cheng J.-F."/>
            <person name="Hugenholtz P."/>
            <person name="Woyke T."/>
            <person name="Wu D."/>
            <person name="Gronow S."/>
            <person name="Wellnitz S."/>
            <person name="Brambilla E."/>
            <person name="Klenk H.-P."/>
            <person name="Eisen J.A."/>
        </authorList>
    </citation>
    <scope>NUCLEOTIDE SEQUENCE [LARGE SCALE GENOMIC DNA]</scope>
    <source>
        <strain evidence="5">ATCC BAA-1111 / DSM 21527 / NCTC 11395 / H</strain>
    </source>
</reference>
<dbReference type="Pfam" id="PF00932">
    <property type="entry name" value="LTD"/>
    <property type="match status" value="4"/>
</dbReference>
<dbReference type="PROSITE" id="PS51841">
    <property type="entry name" value="LTD"/>
    <property type="match status" value="5"/>
</dbReference>
<dbReference type="Gene3D" id="3.30.870.10">
    <property type="entry name" value="Endonuclease Chain A"/>
    <property type="match status" value="1"/>
</dbReference>
<evidence type="ECO:0000256" key="1">
    <source>
        <dbReference type="ARBA" id="ARBA00022729"/>
    </source>
</evidence>
<name>I4B5N0_TURPD</name>
<dbReference type="Proteomes" id="UP000006048">
    <property type="component" value="Chromosome"/>
</dbReference>
<feature type="region of interest" description="Disordered" evidence="2">
    <location>
        <begin position="829"/>
        <end position="852"/>
    </location>
</feature>
<evidence type="ECO:0000313" key="4">
    <source>
        <dbReference type="EMBL" id="AFM12587.1"/>
    </source>
</evidence>
<dbReference type="RefSeq" id="WP_014803094.1">
    <property type="nucleotide sequence ID" value="NC_018020.1"/>
</dbReference>
<feature type="domain" description="LTD" evidence="3">
    <location>
        <begin position="687"/>
        <end position="825"/>
    </location>
</feature>
<dbReference type="InterPro" id="IPR001322">
    <property type="entry name" value="Lamin_tail_dom"/>
</dbReference>
<dbReference type="SUPFAM" id="SSF74853">
    <property type="entry name" value="Lamin A/C globular tail domain"/>
    <property type="match status" value="5"/>
</dbReference>
<sequence>MQRLRRIIFVFLISVLVSCRSNPFGDTDKTIEEFNLYTTDFAAQNDGGMKAALLDVIGGSRVTLNCAFSALTLSDVTSALIDRARGGVQVKVAFDGDVRSNDPGSLALQASGAFTIITVPLDGTQSQLLYGNTGAGVMRHNYCLADERYIYLSTAPPDATQMTTTPNVAIKVGTPQFGLARDFLRESNMFSQLLFGNGKAKTDFTTKFTARDQVIGAFWGPQESPLNVLAVELSEATLRVDFYSTAFLTTNSSNANLDVPKTLDRLEEAKGLPLGKYFSSQALFDSSSQAYTLTNPAQYVNSNVRVGANIFVVDRGSTSAKAFIYTGALRSQGNSSDDSVLIELRGRKVADLVASYLDRIGAVSVVASNTGDTSVAGAVVINEINWAGSFSNSQSSDDDDEFVELYNTTTSPINISGWGFICTTNGTLVNGYFVMPAGAVIPAGGYFTIARKNSGAFPQSTYFTSFGSSGITNSSVQCKITNGPATPGSTPADYASLPGTVIDTAGDAATPFSGSGNIMGTNDSTGKIRRSMERKFPIAAGNVLTSWQSNFNALAQNTQIDSQFNQRTFGTPGAATSVPVPSVALNRNLYFTTSATHPNGIAKITAVNTAANTNISTLQDITVIASSTSDATGITLTLRETGTNTGIFSSNTFGTNLNFTAAASTGNQLQVASGDTVTITLTQSGSTYTATARWYTQNLVINEIGSNCGGVTANDYVEVLNPNSIPVSLEGMTLYRDAGSSGTACTIGAGNYTSNIALTGTLAANSYLLAGGSTYTSGGACPALDFVASGAVTIDASDCFALVMSGAGPATSTDDEVVDFVGYGNASNPREGGAVAPDNAGGNNECISRNPNGTDTNVNSADFVTQATVPCSPRGANGSLNVVSAATGNGTALEVTFNGAPNTVQAQTVSNYCVALAGSGSCSSSLLTISAAVLTGNTVRLTTSAQNVSTAYTVYVTGVTLAATGGGLLTNTANFTGAAAIPNLKINEIGVSSASNDFVEIYNPTGSAISLTGLYLQRDAGCTVSTGEVTEILALSGTVPAGGYFVVARSGHSLPNVNSATLGNIDSGYCVVLTTNNTPITSATSTNVIDWVTIAGSGEAEGGVRAPDTDANGAISRMPNGTDTNSNSSDFQLISATPGGLNGSLNVVSAAATTNSTTLTVTFDGAPNLAQAQTPTNYCIALTADGNCSTPDLSVSAAVLAGSVVTLTTSAQTASTAYTVYVTGVTLNATSAPLATNTANFTGYSAPPNVTINEVVAVVAAGAAGDANGDGSRSSGDDEFIEIINNEASSVDISNWTIKTGTTSPGTLRYTFPASTSLAAGARAVVFGGGTATGSFGGAATFTASSLSLTDTPPTYYVTLETSMGTQVNQLYYGTTPGVTFLAGGASKVRSPEGTGSFVDHTTASGNAGILWSPGVAATAAIPKILVSGTNAGTPASGATNVPISTNVSLQFNMAMNTGSDFTNAILKLYANSDCTSSEIALGGITASGTSIALFNNSALSYSTTYCVTASTGLRSAGLTALASGVSFTFTTAAPASTPATTVVISEVGGCRFSSTSGADCNANAARNNDEYVELYNPTGAAIDISGWFVQRRAAAGGTSCWATLPAATSISARGYFLIAGPGYLASNYGGLTPDYSSPTGTSLTGTSESVVLISSSGSCTGSSNVVDTLSYGTITDTATFLQLPSYSTSPAQGQSYERKACYNSTNDTNVTTGMLATGGHETQGNSEKAGTSAGDWILRTTMNPQNAASATETKTCP</sequence>
<keyword evidence="5" id="KW-1185">Reference proteome</keyword>
<dbReference type="Gene3D" id="2.60.40.1260">
    <property type="entry name" value="Lamin Tail domain"/>
    <property type="match status" value="3"/>
</dbReference>
<dbReference type="InterPro" id="IPR036415">
    <property type="entry name" value="Lamin_tail_dom_sf"/>
</dbReference>
<evidence type="ECO:0000259" key="3">
    <source>
        <dbReference type="PROSITE" id="PS51841"/>
    </source>
</evidence>
<dbReference type="Pfam" id="PF13205">
    <property type="entry name" value="Big_5"/>
    <property type="match status" value="1"/>
</dbReference>
<evidence type="ECO:0000313" key="5">
    <source>
        <dbReference type="Proteomes" id="UP000006048"/>
    </source>
</evidence>
<feature type="domain" description="LTD" evidence="3">
    <location>
        <begin position="971"/>
        <end position="1096"/>
    </location>
</feature>
<dbReference type="PROSITE" id="PS51257">
    <property type="entry name" value="PROKAR_LIPOPROTEIN"/>
    <property type="match status" value="1"/>
</dbReference>
<keyword evidence="1" id="KW-0732">Signal</keyword>
<protein>
    <recommendedName>
        <fullName evidence="3">LTD domain-containing protein</fullName>
    </recommendedName>
</protein>
<feature type="compositionally biased region" description="Polar residues" evidence="2">
    <location>
        <begin position="841"/>
        <end position="852"/>
    </location>
</feature>
<feature type="domain" description="LTD" evidence="3">
    <location>
        <begin position="1237"/>
        <end position="1406"/>
    </location>
</feature>
<dbReference type="KEGG" id="tpx:Turpa_1940"/>
<accession>I4B5N0</accession>
<dbReference type="InterPro" id="IPR032812">
    <property type="entry name" value="SbsA_Ig"/>
</dbReference>
<dbReference type="EMBL" id="CP002959">
    <property type="protein sequence ID" value="AFM12587.1"/>
    <property type="molecule type" value="Genomic_DNA"/>
</dbReference>
<evidence type="ECO:0000256" key="2">
    <source>
        <dbReference type="SAM" id="MobiDB-lite"/>
    </source>
</evidence>
<organism evidence="4 5">
    <name type="scientific">Turneriella parva (strain ATCC BAA-1111 / DSM 21527 / NCTC 11395 / H)</name>
    <name type="common">Leptospira parva</name>
    <dbReference type="NCBI Taxonomy" id="869212"/>
    <lineage>
        <taxon>Bacteria</taxon>
        <taxon>Pseudomonadati</taxon>
        <taxon>Spirochaetota</taxon>
        <taxon>Spirochaetia</taxon>
        <taxon>Leptospirales</taxon>
        <taxon>Leptospiraceae</taxon>
        <taxon>Turneriella</taxon>
    </lineage>
</organism>
<proteinExistence type="predicted"/>
<gene>
    <name evidence="4" type="ordered locus">Turpa_1940</name>
</gene>
<dbReference type="OrthoDB" id="9801679at2"/>
<feature type="domain" description="LTD" evidence="3">
    <location>
        <begin position="1529"/>
        <end position="1674"/>
    </location>
</feature>
<feature type="domain" description="LTD" evidence="3">
    <location>
        <begin position="367"/>
        <end position="512"/>
    </location>
</feature>
<dbReference type="STRING" id="869212.Turpa_1940"/>